<name>A0A1M6DN05_9FIRM</name>
<gene>
    <name evidence="2" type="ORF">SAMN02745975_00514</name>
</gene>
<keyword evidence="3" id="KW-1185">Reference proteome</keyword>
<feature type="region of interest" description="Disordered" evidence="1">
    <location>
        <begin position="155"/>
        <end position="174"/>
    </location>
</feature>
<organism evidence="2 3">
    <name type="scientific">Geosporobacter subterraneus DSM 17957</name>
    <dbReference type="NCBI Taxonomy" id="1121919"/>
    <lineage>
        <taxon>Bacteria</taxon>
        <taxon>Bacillati</taxon>
        <taxon>Bacillota</taxon>
        <taxon>Clostridia</taxon>
        <taxon>Peptostreptococcales</taxon>
        <taxon>Thermotaleaceae</taxon>
        <taxon>Geosporobacter</taxon>
    </lineage>
</organism>
<dbReference type="GO" id="GO:0003677">
    <property type="term" value="F:DNA binding"/>
    <property type="evidence" value="ECO:0007669"/>
    <property type="project" value="InterPro"/>
</dbReference>
<protein>
    <submittedName>
        <fullName evidence="2">AP2 domain-containing protein</fullName>
    </submittedName>
</protein>
<evidence type="ECO:0000313" key="2">
    <source>
        <dbReference type="EMBL" id="SHI74626.1"/>
    </source>
</evidence>
<proteinExistence type="predicted"/>
<sequence length="174" mass="19458">MSNDLTGQRFGRLTVLKKVGIKGKNSNYLCVCDCGNELEVIRPSLVDGSTMSCGCLKADLDKNIGPKLKELAGFVEGTCVSVLKSGLSKVNKSGVKGVCWDKTRKKWVAQITFKQKHYNLGRYSDIEQAKKVRKIAEEKLFGEFLEWYEKEYKSKVDNANNPPDDDLEGTGRNQ</sequence>
<accession>A0A1M6DN05</accession>
<dbReference type="EMBL" id="FQZV01000006">
    <property type="protein sequence ID" value="SHI74626.1"/>
    <property type="molecule type" value="Genomic_DNA"/>
</dbReference>
<dbReference type="Proteomes" id="UP000184536">
    <property type="component" value="Unassembled WGS sequence"/>
</dbReference>
<reference evidence="3" key="1">
    <citation type="submission" date="2016-11" db="EMBL/GenBank/DDBJ databases">
        <authorList>
            <person name="Varghese N."/>
            <person name="Submissions S."/>
        </authorList>
    </citation>
    <scope>NUCLEOTIDE SEQUENCE [LARGE SCALE GENOMIC DNA]</scope>
    <source>
        <strain evidence="3">DSM 17957</strain>
    </source>
</reference>
<dbReference type="AlphaFoldDB" id="A0A1M6DN05"/>
<evidence type="ECO:0000313" key="3">
    <source>
        <dbReference type="Proteomes" id="UP000184536"/>
    </source>
</evidence>
<dbReference type="STRING" id="1121919.SAMN02745975_00514"/>
<dbReference type="OrthoDB" id="552713at2"/>
<dbReference type="Gene3D" id="1.20.5.2050">
    <property type="match status" value="1"/>
</dbReference>
<dbReference type="InterPro" id="IPR016177">
    <property type="entry name" value="DNA-bd_dom_sf"/>
</dbReference>
<dbReference type="SUPFAM" id="SSF54171">
    <property type="entry name" value="DNA-binding domain"/>
    <property type="match status" value="1"/>
</dbReference>
<evidence type="ECO:0000256" key="1">
    <source>
        <dbReference type="SAM" id="MobiDB-lite"/>
    </source>
</evidence>
<dbReference type="RefSeq" id="WP_110939805.1">
    <property type="nucleotide sequence ID" value="NZ_FQZV01000006.1"/>
</dbReference>